<dbReference type="InterPro" id="IPR002035">
    <property type="entry name" value="VWF_A"/>
</dbReference>
<dbReference type="STRING" id="1561998.A0A1I7TCK1"/>
<evidence type="ECO:0000313" key="2">
    <source>
        <dbReference type="Proteomes" id="UP000095282"/>
    </source>
</evidence>
<dbReference type="InterPro" id="IPR036465">
    <property type="entry name" value="vWFA_dom_sf"/>
</dbReference>
<name>A0A1I7TCK1_9PELO</name>
<protein>
    <submittedName>
        <fullName evidence="3">VWFA domain-containing protein</fullName>
    </submittedName>
</protein>
<dbReference type="SMART" id="SM00034">
    <property type="entry name" value="CLECT"/>
    <property type="match status" value="1"/>
</dbReference>
<dbReference type="SUPFAM" id="SSF56436">
    <property type="entry name" value="C-type lectin-like"/>
    <property type="match status" value="1"/>
</dbReference>
<dbReference type="Pfam" id="PF00059">
    <property type="entry name" value="Lectin_C"/>
    <property type="match status" value="1"/>
</dbReference>
<dbReference type="Proteomes" id="UP000095282">
    <property type="component" value="Unplaced"/>
</dbReference>
<sequence length="448" mass="50132">MLFLVICHSLSMFEPNDDKCINDDFESIYRQTEGVGYKNELTNAVLSSPIPENFDAYSDPLCTGNIKNLWLDVVVVVDKSQLMTNAQLWQVRNVISQVFGAVSTIGPTKYPADPRSTCVGIVTYDSNATTNAQYDEFTSFGDLYNCIQTSLVAVDSTNTSFLSSGLLAAEKALKEGRSRTFRYNFKKVIIAFAADYQGAGTANDVIPVANRIKDNNALIFTVACTTDPTVIEKLSSIASPGYSFVDEMNTSKLVKQLTNALIAANCFCPEDWTQLREDYHNQTSTLYAVCVSGFKATGGSYGYQHAIDWCEYQIQDGYLANEFSQSKHDFLQALMNDTYSYSNSYYIGLRYLNNQWVWEQPGKQPRLPVDPFLSGKEKSVDFQLNLDGYSNWAPGYPQANSTGQVIAEQPWTNGSSTYVWAKEPDFVWTFVCQAEASSTEVYKDYDQF</sequence>
<dbReference type="PANTHER" id="PTHR31024:SF5">
    <property type="entry name" value="VWFA DOMAIN-CONTAINING PROTEIN"/>
    <property type="match status" value="1"/>
</dbReference>
<dbReference type="InterPro" id="IPR016187">
    <property type="entry name" value="CTDL_fold"/>
</dbReference>
<reference evidence="3" key="1">
    <citation type="submission" date="2016-11" db="UniProtKB">
        <authorList>
            <consortium name="WormBaseParasite"/>
        </authorList>
    </citation>
    <scope>IDENTIFICATION</scope>
</reference>
<dbReference type="GO" id="GO:0045087">
    <property type="term" value="P:innate immune response"/>
    <property type="evidence" value="ECO:0007669"/>
    <property type="project" value="TreeGrafter"/>
</dbReference>
<dbReference type="Gene3D" id="3.40.50.410">
    <property type="entry name" value="von Willebrand factor, type A domain"/>
    <property type="match status" value="1"/>
</dbReference>
<evidence type="ECO:0000313" key="3">
    <source>
        <dbReference type="WBParaSite" id="Csp11.Scaffold581.g4584.t1"/>
    </source>
</evidence>
<proteinExistence type="predicted"/>
<dbReference type="WBParaSite" id="Csp11.Scaffold581.g4584.t1">
    <property type="protein sequence ID" value="Csp11.Scaffold581.g4584.t1"/>
    <property type="gene ID" value="Csp11.Scaffold581.g4584"/>
</dbReference>
<dbReference type="AlphaFoldDB" id="A0A1I7TCK1"/>
<organism evidence="2 3">
    <name type="scientific">Caenorhabditis tropicalis</name>
    <dbReference type="NCBI Taxonomy" id="1561998"/>
    <lineage>
        <taxon>Eukaryota</taxon>
        <taxon>Metazoa</taxon>
        <taxon>Ecdysozoa</taxon>
        <taxon>Nematoda</taxon>
        <taxon>Chromadorea</taxon>
        <taxon>Rhabditida</taxon>
        <taxon>Rhabditina</taxon>
        <taxon>Rhabditomorpha</taxon>
        <taxon>Rhabditoidea</taxon>
        <taxon>Rhabditidae</taxon>
        <taxon>Peloderinae</taxon>
        <taxon>Caenorhabditis</taxon>
    </lineage>
</organism>
<keyword evidence="2" id="KW-1185">Reference proteome</keyword>
<dbReference type="PROSITE" id="PS50234">
    <property type="entry name" value="VWFA"/>
    <property type="match status" value="1"/>
</dbReference>
<dbReference type="SMART" id="SM00327">
    <property type="entry name" value="VWA"/>
    <property type="match status" value="1"/>
</dbReference>
<evidence type="ECO:0000259" key="1">
    <source>
        <dbReference type="PROSITE" id="PS50234"/>
    </source>
</evidence>
<dbReference type="InterPro" id="IPR016186">
    <property type="entry name" value="C-type_lectin-like/link_sf"/>
</dbReference>
<dbReference type="Pfam" id="PF00092">
    <property type="entry name" value="VWA"/>
    <property type="match status" value="1"/>
</dbReference>
<dbReference type="PANTHER" id="PTHR31024">
    <property type="entry name" value="C-TYPE LECTIN"/>
    <property type="match status" value="1"/>
</dbReference>
<dbReference type="InterPro" id="IPR001304">
    <property type="entry name" value="C-type_lectin-like"/>
</dbReference>
<dbReference type="Gene3D" id="3.10.100.10">
    <property type="entry name" value="Mannose-Binding Protein A, subunit A"/>
    <property type="match status" value="1"/>
</dbReference>
<feature type="domain" description="VWFA" evidence="1">
    <location>
        <begin position="72"/>
        <end position="261"/>
    </location>
</feature>
<dbReference type="SUPFAM" id="SSF53300">
    <property type="entry name" value="vWA-like"/>
    <property type="match status" value="1"/>
</dbReference>
<dbReference type="eggNOG" id="ENOG502RAS1">
    <property type="taxonomic scope" value="Eukaryota"/>
</dbReference>
<dbReference type="CDD" id="cd00037">
    <property type="entry name" value="CLECT"/>
    <property type="match status" value="1"/>
</dbReference>
<accession>A0A1I7TCK1</accession>